<dbReference type="GO" id="GO:0031122">
    <property type="term" value="P:cytoplasmic microtubule organization"/>
    <property type="evidence" value="ECO:0007669"/>
    <property type="project" value="TreeGrafter"/>
</dbReference>
<feature type="compositionally biased region" description="Low complexity" evidence="2">
    <location>
        <begin position="218"/>
        <end position="230"/>
    </location>
</feature>
<feature type="region of interest" description="Disordered" evidence="2">
    <location>
        <begin position="319"/>
        <end position="357"/>
    </location>
</feature>
<evidence type="ECO:0000313" key="5">
    <source>
        <dbReference type="Proteomes" id="UP001138500"/>
    </source>
</evidence>
<feature type="domain" description="DUF7603" evidence="3">
    <location>
        <begin position="827"/>
        <end position="923"/>
    </location>
</feature>
<feature type="compositionally biased region" description="Low complexity" evidence="2">
    <location>
        <begin position="112"/>
        <end position="122"/>
    </location>
</feature>
<dbReference type="AlphaFoldDB" id="A0A9W7SR18"/>
<feature type="compositionally biased region" description="Low complexity" evidence="2">
    <location>
        <begin position="63"/>
        <end position="80"/>
    </location>
</feature>
<dbReference type="GO" id="GO:0051959">
    <property type="term" value="F:dynein light intermediate chain binding"/>
    <property type="evidence" value="ECO:0007669"/>
    <property type="project" value="TreeGrafter"/>
</dbReference>
<dbReference type="GO" id="GO:0016301">
    <property type="term" value="F:kinase activity"/>
    <property type="evidence" value="ECO:0007669"/>
    <property type="project" value="UniProtKB-KW"/>
</dbReference>
<feature type="coiled-coil region" evidence="1">
    <location>
        <begin position="833"/>
        <end position="931"/>
    </location>
</feature>
<name>A0A9W7SR18_9PEZI</name>
<keyword evidence="1" id="KW-0175">Coiled coil</keyword>
<reference evidence="4 5" key="2">
    <citation type="journal article" date="2021" name="Curr. Genet.">
        <title>Genetic response to nitrogen starvation in the aggressive Eucalyptus foliar pathogen Teratosphaeria destructans.</title>
        <authorList>
            <person name="Havenga M."/>
            <person name="Wingfield B.D."/>
            <person name="Wingfield M.J."/>
            <person name="Dreyer L.L."/>
            <person name="Roets F."/>
            <person name="Aylward J."/>
        </authorList>
    </citation>
    <scope>NUCLEOTIDE SEQUENCE [LARGE SCALE GENOMIC DNA]</scope>
    <source>
        <strain evidence="4">CMW44962</strain>
    </source>
</reference>
<feature type="compositionally biased region" description="Polar residues" evidence="2">
    <location>
        <begin position="660"/>
        <end position="671"/>
    </location>
</feature>
<proteinExistence type="predicted"/>
<feature type="region of interest" description="Disordered" evidence="2">
    <location>
        <begin position="1"/>
        <end position="260"/>
    </location>
</feature>
<feature type="coiled-coil region" evidence="1">
    <location>
        <begin position="995"/>
        <end position="1043"/>
    </location>
</feature>
<dbReference type="OrthoDB" id="5395440at2759"/>
<feature type="coiled-coil region" evidence="1">
    <location>
        <begin position="458"/>
        <end position="622"/>
    </location>
</feature>
<comment type="caution">
    <text evidence="4">The sequence shown here is derived from an EMBL/GenBank/DDBJ whole genome shotgun (WGS) entry which is preliminary data.</text>
</comment>
<feature type="coiled-coil region" evidence="1">
    <location>
        <begin position="710"/>
        <end position="771"/>
    </location>
</feature>
<feature type="region of interest" description="Disordered" evidence="2">
    <location>
        <begin position="280"/>
        <end position="302"/>
    </location>
</feature>
<dbReference type="PANTHER" id="PTHR18947:SF28">
    <property type="entry name" value="GIRDIN, ISOFORM A"/>
    <property type="match status" value="1"/>
</dbReference>
<evidence type="ECO:0000259" key="3">
    <source>
        <dbReference type="Pfam" id="PF24554"/>
    </source>
</evidence>
<dbReference type="GO" id="GO:0005815">
    <property type="term" value="C:microtubule organizing center"/>
    <property type="evidence" value="ECO:0007669"/>
    <property type="project" value="TreeGrafter"/>
</dbReference>
<feature type="region of interest" description="Disordered" evidence="2">
    <location>
        <begin position="637"/>
        <end position="689"/>
    </location>
</feature>
<dbReference type="PANTHER" id="PTHR18947">
    <property type="entry name" value="HOOK PROTEINS"/>
    <property type="match status" value="1"/>
</dbReference>
<reference evidence="4 5" key="1">
    <citation type="journal article" date="2018" name="IMA Fungus">
        <title>IMA Genome-F 10: Nine draft genome sequences of Claviceps purpurea s.lat., including C. arundinis, C. humidiphila, and C. cf. spartinae, pseudomolecules for the pitch canker pathogen Fusarium circinatum, draft genome of Davidsoniella eucalypti, Grosmannia galeiformis, Quambalaria eucalypti, and Teratosphaeria destructans.</title>
        <authorList>
            <person name="Wingfield B.D."/>
            <person name="Liu M."/>
            <person name="Nguyen H.D."/>
            <person name="Lane F.A."/>
            <person name="Morgan S.W."/>
            <person name="De Vos L."/>
            <person name="Wilken P.M."/>
            <person name="Duong T.A."/>
            <person name="Aylward J."/>
            <person name="Coetzee M.P."/>
            <person name="Dadej K."/>
            <person name="De Beer Z.W."/>
            <person name="Findlay W."/>
            <person name="Havenga M."/>
            <person name="Kolarik M."/>
            <person name="Menzies J.G."/>
            <person name="Naidoo K."/>
            <person name="Pochopski O."/>
            <person name="Shoukouhi P."/>
            <person name="Santana Q.C."/>
            <person name="Seifert K.A."/>
            <person name="Soal N."/>
            <person name="Steenkamp E.T."/>
            <person name="Tatham C.T."/>
            <person name="van der Nest M.A."/>
            <person name="Wingfield M.J."/>
        </authorList>
    </citation>
    <scope>NUCLEOTIDE SEQUENCE [LARGE SCALE GENOMIC DNA]</scope>
    <source>
        <strain evidence="4">CMW44962</strain>
    </source>
</reference>
<dbReference type="GO" id="GO:0030705">
    <property type="term" value="P:cytoskeleton-dependent intracellular transport"/>
    <property type="evidence" value="ECO:0007669"/>
    <property type="project" value="TreeGrafter"/>
</dbReference>
<evidence type="ECO:0000256" key="2">
    <source>
        <dbReference type="SAM" id="MobiDB-lite"/>
    </source>
</evidence>
<feature type="compositionally biased region" description="Basic and acidic residues" evidence="2">
    <location>
        <begin position="28"/>
        <end position="40"/>
    </location>
</feature>
<dbReference type="Pfam" id="PF24554">
    <property type="entry name" value="DUF7603"/>
    <property type="match status" value="1"/>
</dbReference>
<dbReference type="InterPro" id="IPR056023">
    <property type="entry name" value="DUF7603"/>
</dbReference>
<accession>A0A9W7SR18</accession>
<dbReference type="GO" id="GO:0008017">
    <property type="term" value="F:microtubule binding"/>
    <property type="evidence" value="ECO:0007669"/>
    <property type="project" value="TreeGrafter"/>
</dbReference>
<feature type="coiled-coil region" evidence="1">
    <location>
        <begin position="395"/>
        <end position="429"/>
    </location>
</feature>
<evidence type="ECO:0000313" key="4">
    <source>
        <dbReference type="EMBL" id="KAH9827135.1"/>
    </source>
</evidence>
<gene>
    <name evidence="4" type="ORF">Tdes44962_MAKER03105</name>
</gene>
<keyword evidence="5" id="KW-1185">Reference proteome</keyword>
<evidence type="ECO:0000256" key="1">
    <source>
        <dbReference type="SAM" id="Coils"/>
    </source>
</evidence>
<dbReference type="GO" id="GO:0005737">
    <property type="term" value="C:cytoplasm"/>
    <property type="evidence" value="ECO:0007669"/>
    <property type="project" value="TreeGrafter"/>
</dbReference>
<organism evidence="4 5">
    <name type="scientific">Teratosphaeria destructans</name>
    <dbReference type="NCBI Taxonomy" id="418781"/>
    <lineage>
        <taxon>Eukaryota</taxon>
        <taxon>Fungi</taxon>
        <taxon>Dikarya</taxon>
        <taxon>Ascomycota</taxon>
        <taxon>Pezizomycotina</taxon>
        <taxon>Dothideomycetes</taxon>
        <taxon>Dothideomycetidae</taxon>
        <taxon>Mycosphaerellales</taxon>
        <taxon>Teratosphaeriaceae</taxon>
        <taxon>Teratosphaeria</taxon>
    </lineage>
</organism>
<protein>
    <submittedName>
        <fullName evidence="4">Rho-associated protein kinase 1-like</fullName>
    </submittedName>
</protein>
<dbReference type="Proteomes" id="UP001138500">
    <property type="component" value="Unassembled WGS sequence"/>
</dbReference>
<sequence length="1065" mass="119536">MAHSRASSVADDYYNYGSSSDDDAQGDPFRDERGVDHYHEYTSSPAPLPLQVSRRPRSLQPSAHAYQQQQHKQQPANQANIAIPSFAAFRSSIPTPSHSAHLRQPSVQTAHSARAASVSFARRSPRLDNPAARPYSLDSPLPRQSDVLVNQPAPPLIGYSAGLPHSSISHASTHEHERTASVDPFLAGPVVHNDASSSNYSQSRRSSIPAHSRYPREQSSSHAPHQSVSSIGYSVCSDRSAARGENQDEEDTPMHRPAAPSMHIHLDPVHVDPVQEVHRTLSDESPQSDFSKPKEPLPKSPGITGLTSFFGWKSSPAAKPGIESPTTTFSDRSHSPLHSCGGSMQKPLPVDGSTSRGGLTPPILDINKANSHRSIYFDNLETPILLGSPSTNAHVQDLERELAQVSSELAGSIRREMDLEDELDRLRAELPHIPHNELTRRNSDYFSDSGASSVKYPVTDPDAKLEEMEQKLRKVEQEKAQLKVEMASRIQDELGRRRDLEQMVHDLEAQLSVRLSQEDAQSEVSGRVEELEARLDETRRRLSQERQAKDSFADLYSATRLELEQHKNERDNLRDEIVPQLRAQIEGLEATAADHQALQYEYARIQQDFAQLREDMEKLKSQNAYARFTSIAEESDAISPIGGPRSSLSRSNSLARNRSVRGSSITRSNSVKGEGRQRSGSGGPHAVNLDGFKEIEDQRDALHKALKLLISRHEKQQKDHARAIKKLAKEKARVETLNSSTPRRSAYQREVMFLKEEVTTLRKRTEDALEQKWQYEKGLSGLKMDLDRAEQETRGLRSLLQEHDIIAPNRQSMLSSYSGSEDAQSDNSLKLSVTRVEEERDQARHIAEEYRQRARSLQDASSDELMSSASRMDQLADQLEEQVQLNTQLRDRLAQAVAKGEQEQKESTRQVEEMQKRLAGLEDSVLSAQQHSETTLSNHEAEVRRIEEATSPALQRLRISIPEPKKPLPISPLVAKTPKMSRRPSEANLFEAGKTQMLERKVRELERLLKEAEDDMQSVVQRVNRSQMEVAELQTERDAAFAQMRKLQDFISAEREKADALMEAR</sequence>
<feature type="compositionally biased region" description="Low complexity" evidence="2">
    <location>
        <begin position="196"/>
        <end position="207"/>
    </location>
</feature>
<feature type="compositionally biased region" description="Low complexity" evidence="2">
    <location>
        <begin position="645"/>
        <end position="657"/>
    </location>
</feature>
<dbReference type="EMBL" id="RIBY02001912">
    <property type="protein sequence ID" value="KAH9827135.1"/>
    <property type="molecule type" value="Genomic_DNA"/>
</dbReference>